<dbReference type="InterPro" id="IPR022127">
    <property type="entry name" value="STIMATE/YPL162C"/>
</dbReference>
<accession>A0A812GHT6</accession>
<evidence type="ECO:0000313" key="3">
    <source>
        <dbReference type="Proteomes" id="UP000604046"/>
    </source>
</evidence>
<dbReference type="EMBL" id="CAJNDS010000026">
    <property type="protein sequence ID" value="CAE6923308.1"/>
    <property type="molecule type" value="Genomic_DNA"/>
</dbReference>
<reference evidence="2" key="1">
    <citation type="submission" date="2021-02" db="EMBL/GenBank/DDBJ databases">
        <authorList>
            <person name="Dougan E. K."/>
            <person name="Rhodes N."/>
            <person name="Thang M."/>
            <person name="Chan C."/>
        </authorList>
    </citation>
    <scope>NUCLEOTIDE SEQUENCE</scope>
</reference>
<feature type="compositionally biased region" description="Low complexity" evidence="1">
    <location>
        <begin position="496"/>
        <end position="509"/>
    </location>
</feature>
<comment type="caution">
    <text evidence="2">The sequence shown here is derived from an EMBL/GenBank/DDBJ whole genome shotgun (WGS) entry which is preliminary data.</text>
</comment>
<evidence type="ECO:0000313" key="2">
    <source>
        <dbReference type="EMBL" id="CAE6923308.1"/>
    </source>
</evidence>
<organism evidence="2 3">
    <name type="scientific">Symbiodinium natans</name>
    <dbReference type="NCBI Taxonomy" id="878477"/>
    <lineage>
        <taxon>Eukaryota</taxon>
        <taxon>Sar</taxon>
        <taxon>Alveolata</taxon>
        <taxon>Dinophyceae</taxon>
        <taxon>Suessiales</taxon>
        <taxon>Symbiodiniaceae</taxon>
        <taxon>Symbiodinium</taxon>
    </lineage>
</organism>
<dbReference type="Pfam" id="PF12400">
    <property type="entry name" value="STIMATE"/>
    <property type="match status" value="1"/>
</dbReference>
<feature type="compositionally biased region" description="Polar residues" evidence="1">
    <location>
        <begin position="530"/>
        <end position="541"/>
    </location>
</feature>
<dbReference type="AlphaFoldDB" id="A0A812GHT6"/>
<dbReference type="OrthoDB" id="434342at2759"/>
<gene>
    <name evidence="2" type="ORF">SNAT2548_LOCUS545</name>
</gene>
<feature type="compositionally biased region" description="Polar residues" evidence="1">
    <location>
        <begin position="403"/>
        <end position="414"/>
    </location>
</feature>
<sequence>MISCLPPAFGLGALLLRQGKSATRDWLEFVLDASKQLFGFVLLWALHFSRPSDEALRLSGPVAEATCGVVFQYLLLQSLSRVMELSTGSADFRTGEYRNEEASIVPGRYLRQLLVWLLCVASSEAALWALSVPSLFRGPVALLLEVTSWSSSLEDLTELFAPCLALAVQLWLTDAFIQKGGLPPWQAAALVLWALASAAGSLLGALAATCRGFLRLWPSAGGPLGEPLVSDLEKGPGETVLASGQAKDAAPPVPEVPKARGALLRAAVAEDADFISPPALPSLPTPREKKPWLAPLAPLAPAPVADLGPAKAPFQQFQNLSGMFAERDSELKELHEELDELLGGLGLEHLMQASPMSPPSPSPASRPSQPEPLRTAGSGSVKGVAKSVNGAPGVATPGKGRSHGQSQDHSQEQAAQPAPHLASGCLRAPQNARAAAEAEAEGLLLPMPQGPAAPTPRTVWGSPQSSGTSPHSPHHAAGSVKSAPGAAPCLPKQSVSGPAPAASENAASPQRKSRRYDVLDRKIESLLSALGTSSARPSNGENGFPREEAGQSAPSVDERIQRLQKKMEQLFHERVQGEATGEAAP</sequence>
<feature type="compositionally biased region" description="Polar residues" evidence="1">
    <location>
        <begin position="461"/>
        <end position="471"/>
    </location>
</feature>
<dbReference type="Proteomes" id="UP000604046">
    <property type="component" value="Unassembled WGS sequence"/>
</dbReference>
<feature type="compositionally biased region" description="Basic and acidic residues" evidence="1">
    <location>
        <begin position="515"/>
        <end position="524"/>
    </location>
</feature>
<feature type="region of interest" description="Disordered" evidence="1">
    <location>
        <begin position="351"/>
        <end position="558"/>
    </location>
</feature>
<evidence type="ECO:0000256" key="1">
    <source>
        <dbReference type="SAM" id="MobiDB-lite"/>
    </source>
</evidence>
<proteinExistence type="predicted"/>
<keyword evidence="3" id="KW-1185">Reference proteome</keyword>
<name>A0A812GHT6_9DINO</name>
<protein>
    <submittedName>
        <fullName evidence="2">Uncharacterized protein</fullName>
    </submittedName>
</protein>